<dbReference type="GO" id="GO:0019236">
    <property type="term" value="P:response to pheromone"/>
    <property type="evidence" value="ECO:0007669"/>
    <property type="project" value="InterPro"/>
</dbReference>
<dbReference type="GO" id="GO:0007186">
    <property type="term" value="P:G protein-coupled receptor signaling pathway"/>
    <property type="evidence" value="ECO:0007669"/>
    <property type="project" value="InterPro"/>
</dbReference>
<protein>
    <recommendedName>
        <fullName evidence="2">GPR180/TMEM145 transmembrane domain-containing protein</fullName>
    </recommendedName>
</protein>
<dbReference type="AlphaFoldDB" id="A0A8S1JZF4"/>
<evidence type="ECO:0000313" key="4">
    <source>
        <dbReference type="Proteomes" id="UP000692954"/>
    </source>
</evidence>
<keyword evidence="1" id="KW-0472">Membrane</keyword>
<feature type="transmembrane region" description="Helical" evidence="1">
    <location>
        <begin position="349"/>
        <end position="368"/>
    </location>
</feature>
<reference evidence="3" key="1">
    <citation type="submission" date="2021-01" db="EMBL/GenBank/DDBJ databases">
        <authorList>
            <consortium name="Genoscope - CEA"/>
            <person name="William W."/>
        </authorList>
    </citation>
    <scope>NUCLEOTIDE SEQUENCE</scope>
</reference>
<dbReference type="EMBL" id="CAJJDN010000002">
    <property type="protein sequence ID" value="CAD8046749.1"/>
    <property type="molecule type" value="Genomic_DNA"/>
</dbReference>
<feature type="transmembrane region" description="Helical" evidence="1">
    <location>
        <begin position="310"/>
        <end position="328"/>
    </location>
</feature>
<feature type="transmembrane region" description="Helical" evidence="1">
    <location>
        <begin position="201"/>
        <end position="223"/>
    </location>
</feature>
<keyword evidence="1" id="KW-0812">Transmembrane</keyword>
<proteinExistence type="predicted"/>
<dbReference type="Proteomes" id="UP000692954">
    <property type="component" value="Unassembled WGS sequence"/>
</dbReference>
<dbReference type="Pfam" id="PF10192">
    <property type="entry name" value="GPR180-TMEM145_TM"/>
    <property type="match status" value="1"/>
</dbReference>
<evidence type="ECO:0000256" key="1">
    <source>
        <dbReference type="SAM" id="Phobius"/>
    </source>
</evidence>
<gene>
    <name evidence="3" type="ORF">PSON_ATCC_30995.1.T0020047</name>
</gene>
<organism evidence="3 4">
    <name type="scientific">Paramecium sonneborni</name>
    <dbReference type="NCBI Taxonomy" id="65129"/>
    <lineage>
        <taxon>Eukaryota</taxon>
        <taxon>Sar</taxon>
        <taxon>Alveolata</taxon>
        <taxon>Ciliophora</taxon>
        <taxon>Intramacronucleata</taxon>
        <taxon>Oligohymenophorea</taxon>
        <taxon>Peniculida</taxon>
        <taxon>Parameciidae</taxon>
        <taxon>Paramecium</taxon>
    </lineage>
</organism>
<dbReference type="OrthoDB" id="45670at2759"/>
<comment type="caution">
    <text evidence="3">The sequence shown here is derived from an EMBL/GenBank/DDBJ whole genome shotgun (WGS) entry which is preliminary data.</text>
</comment>
<accession>A0A8S1JZF4</accession>
<feature type="transmembrane region" description="Helical" evidence="1">
    <location>
        <begin position="276"/>
        <end position="298"/>
    </location>
</feature>
<keyword evidence="1" id="KW-1133">Transmembrane helix</keyword>
<feature type="transmembrane region" description="Helical" evidence="1">
    <location>
        <begin position="243"/>
        <end position="264"/>
    </location>
</feature>
<evidence type="ECO:0000313" key="3">
    <source>
        <dbReference type="EMBL" id="CAD8046749.1"/>
    </source>
</evidence>
<feature type="transmembrane region" description="Helical" evidence="1">
    <location>
        <begin position="374"/>
        <end position="397"/>
    </location>
</feature>
<feature type="transmembrane region" description="Helical" evidence="1">
    <location>
        <begin position="167"/>
        <end position="189"/>
    </location>
</feature>
<name>A0A8S1JZF4_9CILI</name>
<keyword evidence="4" id="KW-1185">Reference proteome</keyword>
<evidence type="ECO:0000259" key="2">
    <source>
        <dbReference type="Pfam" id="PF10192"/>
    </source>
</evidence>
<dbReference type="PANTHER" id="PTHR23252">
    <property type="entry name" value="INTIMAL THICKNESS RECEPTOR-RELATED"/>
    <property type="match status" value="1"/>
</dbReference>
<dbReference type="PANTHER" id="PTHR23252:SF24">
    <property type="entry name" value="TRANSMEMBRANE PROTEIN 145"/>
    <property type="match status" value="1"/>
</dbReference>
<feature type="domain" description="GPR180/TMEM145 transmembrane" evidence="2">
    <location>
        <begin position="175"/>
        <end position="392"/>
    </location>
</feature>
<dbReference type="InterPro" id="IPR047831">
    <property type="entry name" value="GPR180/TMEM145"/>
</dbReference>
<dbReference type="InterPro" id="IPR019336">
    <property type="entry name" value="GPR180/TMEM145_TM"/>
</dbReference>
<sequence>MFGSLFIFIALVQSKIITQTFSLKQLAKMDYIPLSRFGSRGIVNYQISSRVLNVPQDFEGERLTIAFEFFQQDKWESAQSKSECSRRDIANRIIYQTIEVDSYQEMSILNGQLTYGRYHNVWLANFNNCDHKLEKMFSQETRNIYLEISIWLYDVGGQEFSLEEHGLFSIVSILALLTLIGFYYNYRVYKKEQDKYGEKDYALLFVLIIIGLEALQNTLNFFNLLVYNSNGRGISAFLITSEIIQSIDNFLLMLLLILIAWGWTIEFMNFQIETNFYFPLIFILGIIQTIFAVLGKFLSNQTQFHMYDGWVGYSISVIYLLLALYFYYSASQRKKKSELVSNFYFQLKIYGTLFFISFPVLLILSKLMDPYKSYKIVILGSMLMRLINITLLVRLFIGKSTDYQKICIKGKSFLDREKML</sequence>